<dbReference type="GO" id="GO:0005737">
    <property type="term" value="C:cytoplasm"/>
    <property type="evidence" value="ECO:0007669"/>
    <property type="project" value="UniProtKB-SubCell"/>
</dbReference>
<organism evidence="6 7">
    <name type="scientific">Candidatus Reconcilbacillus cellulovorans</name>
    <dbReference type="NCBI Taxonomy" id="1906605"/>
    <lineage>
        <taxon>Bacteria</taxon>
        <taxon>Bacillati</taxon>
        <taxon>Bacillota</taxon>
        <taxon>Bacilli</taxon>
        <taxon>Bacillales</taxon>
        <taxon>Paenibacillaceae</taxon>
        <taxon>Candidatus Reconcilbacillus</taxon>
    </lineage>
</organism>
<feature type="domain" description="Pyrroline-5-carboxylate reductase dimerisation" evidence="5">
    <location>
        <begin position="162"/>
        <end position="263"/>
    </location>
</feature>
<comment type="subcellular location">
    <subcellularLocation>
        <location evidence="2">Cytoplasm</location>
    </subcellularLocation>
</comment>
<evidence type="ECO:0000313" key="6">
    <source>
        <dbReference type="EMBL" id="PDO09232.1"/>
    </source>
</evidence>
<feature type="binding site" evidence="3">
    <location>
        <begin position="7"/>
        <end position="12"/>
    </location>
    <ligand>
        <name>NADP(+)</name>
        <dbReference type="ChEBI" id="CHEBI:58349"/>
    </ligand>
</feature>
<evidence type="ECO:0000256" key="3">
    <source>
        <dbReference type="PIRSR" id="PIRSR000193-1"/>
    </source>
</evidence>
<evidence type="ECO:0000256" key="2">
    <source>
        <dbReference type="HAMAP-Rule" id="MF_01925"/>
    </source>
</evidence>
<dbReference type="InterPro" id="IPR028939">
    <property type="entry name" value="P5C_Rdtase_cat_N"/>
</dbReference>
<evidence type="ECO:0000259" key="4">
    <source>
        <dbReference type="Pfam" id="PF03807"/>
    </source>
</evidence>
<dbReference type="Pfam" id="PF14748">
    <property type="entry name" value="P5CR_dimer"/>
    <property type="match status" value="1"/>
</dbReference>
<gene>
    <name evidence="2" type="primary">proC</name>
    <name evidence="6" type="ORF">BLM47_13715</name>
</gene>
<dbReference type="PROSITE" id="PS00521">
    <property type="entry name" value="P5CR"/>
    <property type="match status" value="1"/>
</dbReference>
<comment type="catalytic activity">
    <reaction evidence="2">
        <text>L-proline + NAD(+) = (S)-1-pyrroline-5-carboxylate + NADH + 2 H(+)</text>
        <dbReference type="Rhea" id="RHEA:14105"/>
        <dbReference type="ChEBI" id="CHEBI:15378"/>
        <dbReference type="ChEBI" id="CHEBI:17388"/>
        <dbReference type="ChEBI" id="CHEBI:57540"/>
        <dbReference type="ChEBI" id="CHEBI:57945"/>
        <dbReference type="ChEBI" id="CHEBI:60039"/>
        <dbReference type="EC" id="1.5.1.2"/>
    </reaction>
</comment>
<evidence type="ECO:0000256" key="1">
    <source>
        <dbReference type="ARBA" id="ARBA00005525"/>
    </source>
</evidence>
<accession>A0A2A6DX17</accession>
<dbReference type="Gene3D" id="1.10.3730.10">
    <property type="entry name" value="ProC C-terminal domain-like"/>
    <property type="match status" value="1"/>
</dbReference>
<dbReference type="NCBIfam" id="NF005814">
    <property type="entry name" value="PRK07680.1"/>
    <property type="match status" value="1"/>
</dbReference>
<dbReference type="InterPro" id="IPR000304">
    <property type="entry name" value="Pyrroline-COOH_reductase"/>
</dbReference>
<dbReference type="AlphaFoldDB" id="A0A2A6DX17"/>
<dbReference type="Gene3D" id="3.40.50.720">
    <property type="entry name" value="NAD(P)-binding Rossmann-like Domain"/>
    <property type="match status" value="1"/>
</dbReference>
<evidence type="ECO:0000259" key="5">
    <source>
        <dbReference type="Pfam" id="PF14748"/>
    </source>
</evidence>
<comment type="caution">
    <text evidence="6">The sequence shown here is derived from an EMBL/GenBank/DDBJ whole genome shotgun (WGS) entry which is preliminary data.</text>
</comment>
<dbReference type="Pfam" id="PF03807">
    <property type="entry name" value="F420_oxidored"/>
    <property type="match status" value="1"/>
</dbReference>
<keyword evidence="2" id="KW-0560">Oxidoreductase</keyword>
<comment type="catalytic activity">
    <reaction evidence="2">
        <text>L-proline + NADP(+) = (S)-1-pyrroline-5-carboxylate + NADPH + 2 H(+)</text>
        <dbReference type="Rhea" id="RHEA:14109"/>
        <dbReference type="ChEBI" id="CHEBI:15378"/>
        <dbReference type="ChEBI" id="CHEBI:17388"/>
        <dbReference type="ChEBI" id="CHEBI:57783"/>
        <dbReference type="ChEBI" id="CHEBI:58349"/>
        <dbReference type="ChEBI" id="CHEBI:60039"/>
        <dbReference type="EC" id="1.5.1.2"/>
    </reaction>
</comment>
<sequence length="277" mass="29851">MAAAGFIGTGNMGRMLVEAMIRSGALPADRITACNRTPRKAEELAEAHSGLRVVPAPEDVARLSEIVFICVRPVDVPDVVASISSVVGAHQLVVPIASPISVEDLESILPAKVALVIPSVVNRALCGATLCVYGKRATDTDIRRLESLLSPFSTPVRIEERFVRIASDLSSCGPAFLALFLQKFVDAAVAETGIDRELAGRLVSAMTLGTAKLLTAESFTFASIRERVAVPGGITALGLEFLEREWNDVFVRLVRATHAKFAEDCTAMRERLNRRPR</sequence>
<dbReference type="SUPFAM" id="SSF48179">
    <property type="entry name" value="6-phosphogluconate dehydrogenase C-terminal domain-like"/>
    <property type="match status" value="1"/>
</dbReference>
<keyword evidence="2" id="KW-0028">Amino-acid biosynthesis</keyword>
<proteinExistence type="inferred from homology"/>
<dbReference type="InterPro" id="IPR029036">
    <property type="entry name" value="P5CR_dimer"/>
</dbReference>
<dbReference type="PIRSF" id="PIRSF000193">
    <property type="entry name" value="Pyrrol-5-carb_rd"/>
    <property type="match status" value="1"/>
</dbReference>
<dbReference type="GO" id="GO:0055129">
    <property type="term" value="P:L-proline biosynthetic process"/>
    <property type="evidence" value="ECO:0007669"/>
    <property type="project" value="UniProtKB-UniRule"/>
</dbReference>
<comment type="similarity">
    <text evidence="1 2">Belongs to the pyrroline-5-carboxylate reductase family.</text>
</comment>
<reference evidence="6 7" key="1">
    <citation type="submission" date="2016-12" db="EMBL/GenBank/DDBJ databases">
        <title>Candidatus Reconcilibacillus cellulovorans genome.</title>
        <authorList>
            <person name="Kolinko S."/>
            <person name="Wu Y.-W."/>
            <person name="Tachea F."/>
            <person name="Denzel E."/>
            <person name="Hiras J."/>
            <person name="Baecker N."/>
            <person name="Chan L.J."/>
            <person name="Eichorst S.A."/>
            <person name="Frey D."/>
            <person name="Adams P.D."/>
            <person name="Pray T."/>
            <person name="Tanjore D."/>
            <person name="Petzold C.J."/>
            <person name="Gladden J.M."/>
            <person name="Simmons B.A."/>
            <person name="Singer S.W."/>
        </authorList>
    </citation>
    <scope>NUCLEOTIDE SEQUENCE [LARGE SCALE GENOMIC DNA]</scope>
    <source>
        <strain evidence="6">JTherm</strain>
    </source>
</reference>
<dbReference type="PANTHER" id="PTHR11645">
    <property type="entry name" value="PYRROLINE-5-CARBOXYLATE REDUCTASE"/>
    <property type="match status" value="1"/>
</dbReference>
<dbReference type="GO" id="GO:0004735">
    <property type="term" value="F:pyrroline-5-carboxylate reductase activity"/>
    <property type="evidence" value="ECO:0007669"/>
    <property type="project" value="UniProtKB-UniRule"/>
</dbReference>
<dbReference type="InterPro" id="IPR008927">
    <property type="entry name" value="6-PGluconate_DH-like_C_sf"/>
</dbReference>
<dbReference type="Proteomes" id="UP000243688">
    <property type="component" value="Unassembled WGS sequence"/>
</dbReference>
<dbReference type="SUPFAM" id="SSF51735">
    <property type="entry name" value="NAD(P)-binding Rossmann-fold domains"/>
    <property type="match status" value="1"/>
</dbReference>
<dbReference type="UniPathway" id="UPA00098">
    <property type="reaction ID" value="UER00361"/>
</dbReference>
<dbReference type="HAMAP" id="MF_01925">
    <property type="entry name" value="P5C_reductase"/>
    <property type="match status" value="1"/>
</dbReference>
<dbReference type="PANTHER" id="PTHR11645:SF51">
    <property type="entry name" value="COME OPERON PROTEIN 4"/>
    <property type="match status" value="1"/>
</dbReference>
<keyword evidence="2" id="KW-0963">Cytoplasm</keyword>
<feature type="domain" description="Pyrroline-5-carboxylate reductase catalytic N-terminal" evidence="4">
    <location>
        <begin position="5"/>
        <end position="97"/>
    </location>
</feature>
<keyword evidence="2 3" id="KW-0521">NADP</keyword>
<evidence type="ECO:0000313" key="7">
    <source>
        <dbReference type="Proteomes" id="UP000243688"/>
    </source>
</evidence>
<protein>
    <recommendedName>
        <fullName evidence="2">Pyrroline-5-carboxylate reductase</fullName>
        <shortName evidence="2">P5C reductase</shortName>
        <shortName evidence="2">P5CR</shortName>
        <ecNumber evidence="2">1.5.1.2</ecNumber>
    </recommendedName>
    <alternativeName>
        <fullName evidence="2">PCA reductase</fullName>
    </alternativeName>
</protein>
<dbReference type="EC" id="1.5.1.2" evidence="2"/>
<name>A0A2A6DX17_9BACL</name>
<dbReference type="EMBL" id="MOXJ01000056">
    <property type="protein sequence ID" value="PDO09232.1"/>
    <property type="molecule type" value="Genomic_DNA"/>
</dbReference>
<dbReference type="InterPro" id="IPR036291">
    <property type="entry name" value="NAD(P)-bd_dom_sf"/>
</dbReference>
<comment type="pathway">
    <text evidence="2">Amino-acid biosynthesis; L-proline biosynthesis; L-proline from L-glutamate 5-semialdehyde: step 1/1.</text>
</comment>
<dbReference type="InterPro" id="IPR053790">
    <property type="entry name" value="P5CR-like_CS"/>
</dbReference>
<keyword evidence="2" id="KW-0641">Proline biosynthesis</keyword>
<comment type="function">
    <text evidence="2">Catalyzes the reduction of 1-pyrroline-5-carboxylate (PCA) to L-proline.</text>
</comment>